<protein>
    <submittedName>
        <fullName evidence="2">DUF1330 domain-containing protein</fullName>
    </submittedName>
</protein>
<evidence type="ECO:0000313" key="2">
    <source>
        <dbReference type="EMBL" id="WQQ26883.1"/>
    </source>
</evidence>
<dbReference type="InterPro" id="IPR011008">
    <property type="entry name" value="Dimeric_a/b-barrel"/>
</dbReference>
<keyword evidence="3" id="KW-1185">Reference proteome</keyword>
<name>A0ABZ0ZRL1_9ACTN</name>
<dbReference type="Pfam" id="PF07045">
    <property type="entry name" value="DUF1330"/>
    <property type="match status" value="1"/>
</dbReference>
<evidence type="ECO:0000313" key="3">
    <source>
        <dbReference type="Proteomes" id="UP001327225"/>
    </source>
</evidence>
<dbReference type="InterPro" id="IPR010753">
    <property type="entry name" value="DUF1330"/>
</dbReference>
<dbReference type="PANTHER" id="PTHR41521:SF4">
    <property type="entry name" value="BLR0684 PROTEIN"/>
    <property type="match status" value="1"/>
</dbReference>
<dbReference type="EMBL" id="CP141059">
    <property type="protein sequence ID" value="WQQ26883.1"/>
    <property type="molecule type" value="Genomic_DNA"/>
</dbReference>
<sequence length="120" mass="13185">MTTTSTRAYAIAYLREVDFGPEIAEYLERIDETLAPYGGRFIVHGGELTPAEGEWDGAIVIIEFPSPDAAREWYESPSYQAILPLRTEHSQSIAAMVVGVPDGYRAIEKVPEVLAAANAR</sequence>
<evidence type="ECO:0000259" key="1">
    <source>
        <dbReference type="Pfam" id="PF07045"/>
    </source>
</evidence>
<dbReference type="SUPFAM" id="SSF54909">
    <property type="entry name" value="Dimeric alpha+beta barrel"/>
    <property type="match status" value="1"/>
</dbReference>
<organism evidence="2 3">
    <name type="scientific">Nocardioides bizhenqiangii</name>
    <dbReference type="NCBI Taxonomy" id="3095076"/>
    <lineage>
        <taxon>Bacteria</taxon>
        <taxon>Bacillati</taxon>
        <taxon>Actinomycetota</taxon>
        <taxon>Actinomycetes</taxon>
        <taxon>Propionibacteriales</taxon>
        <taxon>Nocardioidaceae</taxon>
        <taxon>Nocardioides</taxon>
    </lineage>
</organism>
<dbReference type="Proteomes" id="UP001327225">
    <property type="component" value="Chromosome"/>
</dbReference>
<feature type="domain" description="DUF1330" evidence="1">
    <location>
        <begin position="8"/>
        <end position="98"/>
    </location>
</feature>
<proteinExistence type="predicted"/>
<dbReference type="RefSeq" id="WP_322457480.1">
    <property type="nucleotide sequence ID" value="NZ_CP141059.1"/>
</dbReference>
<accession>A0ABZ0ZRL1</accession>
<dbReference type="Gene3D" id="3.30.70.100">
    <property type="match status" value="1"/>
</dbReference>
<reference evidence="3" key="1">
    <citation type="submission" date="2023-12" db="EMBL/GenBank/DDBJ databases">
        <title>Novel species in genus Nocardioides.</title>
        <authorList>
            <person name="Zhou H."/>
        </authorList>
    </citation>
    <scope>NUCLEOTIDE SEQUENCE [LARGE SCALE GENOMIC DNA]</scope>
    <source>
        <strain evidence="3">HM61</strain>
    </source>
</reference>
<dbReference type="PANTHER" id="PTHR41521">
    <property type="match status" value="1"/>
</dbReference>
<gene>
    <name evidence="2" type="ORF">SHK19_01315</name>
</gene>